<dbReference type="EMBL" id="UINC01002465">
    <property type="protein sequence ID" value="SUZ96966.1"/>
    <property type="molecule type" value="Genomic_DNA"/>
</dbReference>
<sequence length="65" mass="7103">MLKQQIISPGSPRCLQRFFHEDALHLDEKEQTQPASTKALKVTTSSSIASGGNEFSSLKSDQLAL</sequence>
<name>A0A381RYN1_9ZZZZ</name>
<protein>
    <submittedName>
        <fullName evidence="1">Uncharacterized protein</fullName>
    </submittedName>
</protein>
<dbReference type="AlphaFoldDB" id="A0A381RYN1"/>
<reference evidence="1" key="1">
    <citation type="submission" date="2018-05" db="EMBL/GenBank/DDBJ databases">
        <authorList>
            <person name="Lanie J.A."/>
            <person name="Ng W.-L."/>
            <person name="Kazmierczak K.M."/>
            <person name="Andrzejewski T.M."/>
            <person name="Davidsen T.M."/>
            <person name="Wayne K.J."/>
            <person name="Tettelin H."/>
            <person name="Glass J.I."/>
            <person name="Rusch D."/>
            <person name="Podicherti R."/>
            <person name="Tsui H.-C.T."/>
            <person name="Winkler M.E."/>
        </authorList>
    </citation>
    <scope>NUCLEOTIDE SEQUENCE</scope>
</reference>
<proteinExistence type="predicted"/>
<gene>
    <name evidence="1" type="ORF">METZ01_LOCUS49820</name>
</gene>
<evidence type="ECO:0000313" key="1">
    <source>
        <dbReference type="EMBL" id="SUZ96966.1"/>
    </source>
</evidence>
<accession>A0A381RYN1</accession>
<organism evidence="1">
    <name type="scientific">marine metagenome</name>
    <dbReference type="NCBI Taxonomy" id="408172"/>
    <lineage>
        <taxon>unclassified sequences</taxon>
        <taxon>metagenomes</taxon>
        <taxon>ecological metagenomes</taxon>
    </lineage>
</organism>